<dbReference type="InterPro" id="IPR036875">
    <property type="entry name" value="Znf_CCHC_sf"/>
</dbReference>
<proteinExistence type="predicted"/>
<name>A0A2N9IXY4_FAGSY</name>
<sequence length="1332" mass="151763">MVEEERKKNSLNLLSVILKTIDRQVLGLATTIACDVPSAVKEFVEKNDTTGGGFFLESSESVGNKCLNSDQEEEEQTLNFGSIGKEDVTWGKQVSRKLDVQPVQIFGGLRIRLTACKRVPNQFEKFTFSIPTHSGSPSQDKAISSPIHAPDPRGKQAQTRDPPGDPITQARDPVRGNQAQTRDSRAQENPAHDPYVSPLKRDLRLLIGPTREIDPVRVSSNVPGPFVQVVTQNSIDSSRIPILNGINYRAWRRHISYLLTHDKTLYTLSTTKPNQSDDQETEKLRKKWDEDDALAKASMLHHMKDNIIPLFEERSTAKEMMNALETRYGCRSDTQIQLLLNKFNNIKMNEGDIVGDHVNQLELIAKKLADAGHTLLDKMQVTLFYTVFLHHGITMKRRKRDNASRNLMMAESSHATQFKPKYKYKHKQFKKQWTRKPRQEYKPRDVCYRCGEKGHYKINCPLNKRPKNKGKEIVMTITEALVIESPPTSWWVDFVATRHIARNRELFVDLKEKQLGEHRVYMGNNTYSDVLGEGRCQFSIGDSVIVLNNMLYVPSVRRNLIYVPVLDEKGFKVKMKSSRVFISKGDISVSGVKGGEYEAFDQFCKEMGIRHIYTMPYKPQQNGIAERRNRTLMDMMRSMMAYADLQIVFWGEALSTAAYILNKVKTKSKPLTPFEIWTGNQSDMTNLKVWGCKAHVLIPKPLRNKLTDKTWECKFIGYVENESGYKFFNSDKGLIESRDAVFIEDTKLITPLEQIKKLLHAESEESDPHVSVFSDKDLENSGRKRTSPEPAIPSIDADDSGRKRQRRPSSMLKDYYLMESKAVAIEDDPTNFAKAMESREPVGCKWVLRKKYKANGSLDKYKARLVAKGFTQQPGVDYVDTYSLVAKFASVRIIMVVAARLDLELHQLNVKTAFLNGDLKKELYMDQPDGFQIKGQERKVCRLKKSLYGLKQFSSQWYLRFHEAILDIGYEMSPLDHCVYVWRDKKKLALLSLYVDDILLASNSPDMMKETKFCLGSKFEMKDMGLANYVLGIRISRDRDSKLIYLDQENYLEKVLKRFKMKDFRPVSTPVSKGTILNKSMCPTNKTKLEEMIAVLYAQAVGSLMYAMTSTRLDICYAVGLVSRYQSNPGKAHWQAVKRIFRYLHMTKSMKLCFGLNELEIKGFIDADFAGDTDDRKSTSGYVFLFGGTAVSWLSKKQGCVAKYTIEAEYIACSTAVSNAVWIKRFVDSLKLDMQDRPVNVFCDNKSSISLIKSGANSSKSKHIDVNNHYIQDIVETREIKVHFVPSADMMANPMSKGLILNQFRVHVTGMRLKGNSIELHGSARSDGPGDA</sequence>
<dbReference type="InterPro" id="IPR001878">
    <property type="entry name" value="Znf_CCHC"/>
</dbReference>
<evidence type="ECO:0000256" key="1">
    <source>
        <dbReference type="ARBA" id="ARBA00022750"/>
    </source>
</evidence>
<dbReference type="SMART" id="SM00343">
    <property type="entry name" value="ZnF_C2HC"/>
    <property type="match status" value="1"/>
</dbReference>
<dbReference type="SUPFAM" id="SSF56672">
    <property type="entry name" value="DNA/RNA polymerases"/>
    <property type="match status" value="1"/>
</dbReference>
<evidence type="ECO:0000259" key="4">
    <source>
        <dbReference type="PROSITE" id="PS50158"/>
    </source>
</evidence>
<evidence type="ECO:0000313" key="6">
    <source>
        <dbReference type="EMBL" id="SPD30227.1"/>
    </source>
</evidence>
<dbReference type="PROSITE" id="PS51257">
    <property type="entry name" value="PROKAR_LIPOPROTEIN"/>
    <property type="match status" value="1"/>
</dbReference>
<dbReference type="GO" id="GO:0003676">
    <property type="term" value="F:nucleic acid binding"/>
    <property type="evidence" value="ECO:0007669"/>
    <property type="project" value="InterPro"/>
</dbReference>
<evidence type="ECO:0008006" key="7">
    <source>
        <dbReference type="Google" id="ProtNLM"/>
    </source>
</evidence>
<dbReference type="PANTHER" id="PTHR11439:SF496">
    <property type="entry name" value="RNA-DIRECTED DNA POLYMERASE"/>
    <property type="match status" value="1"/>
</dbReference>
<dbReference type="GO" id="GO:0015074">
    <property type="term" value="P:DNA integration"/>
    <property type="evidence" value="ECO:0007669"/>
    <property type="project" value="InterPro"/>
</dbReference>
<keyword evidence="1" id="KW-0378">Hydrolase</keyword>
<dbReference type="PROSITE" id="PS50158">
    <property type="entry name" value="ZF_CCHC"/>
    <property type="match status" value="1"/>
</dbReference>
<dbReference type="Gene3D" id="3.30.420.10">
    <property type="entry name" value="Ribonuclease H-like superfamily/Ribonuclease H"/>
    <property type="match status" value="1"/>
</dbReference>
<dbReference type="InterPro" id="IPR043502">
    <property type="entry name" value="DNA/RNA_pol_sf"/>
</dbReference>
<feature type="domain" description="CCHC-type" evidence="4">
    <location>
        <begin position="447"/>
        <end position="461"/>
    </location>
</feature>
<evidence type="ECO:0000256" key="2">
    <source>
        <dbReference type="PROSITE-ProRule" id="PRU00047"/>
    </source>
</evidence>
<dbReference type="EMBL" id="OIVN01006306">
    <property type="protein sequence ID" value="SPD30227.1"/>
    <property type="molecule type" value="Genomic_DNA"/>
</dbReference>
<organism evidence="6">
    <name type="scientific">Fagus sylvatica</name>
    <name type="common">Beechnut</name>
    <dbReference type="NCBI Taxonomy" id="28930"/>
    <lineage>
        <taxon>Eukaryota</taxon>
        <taxon>Viridiplantae</taxon>
        <taxon>Streptophyta</taxon>
        <taxon>Embryophyta</taxon>
        <taxon>Tracheophyta</taxon>
        <taxon>Spermatophyta</taxon>
        <taxon>Magnoliopsida</taxon>
        <taxon>eudicotyledons</taxon>
        <taxon>Gunneridae</taxon>
        <taxon>Pentapetalae</taxon>
        <taxon>rosids</taxon>
        <taxon>fabids</taxon>
        <taxon>Fagales</taxon>
        <taxon>Fagaceae</taxon>
        <taxon>Fagus</taxon>
    </lineage>
</organism>
<dbReference type="Pfam" id="PF14223">
    <property type="entry name" value="Retrotran_gag_2"/>
    <property type="match status" value="1"/>
</dbReference>
<dbReference type="CDD" id="cd09272">
    <property type="entry name" value="RNase_HI_RT_Ty1"/>
    <property type="match status" value="1"/>
</dbReference>
<dbReference type="Pfam" id="PF22936">
    <property type="entry name" value="Pol_BBD"/>
    <property type="match status" value="1"/>
</dbReference>
<dbReference type="GO" id="GO:0008270">
    <property type="term" value="F:zinc ion binding"/>
    <property type="evidence" value="ECO:0007669"/>
    <property type="project" value="UniProtKB-KW"/>
</dbReference>
<protein>
    <recommendedName>
        <fullName evidence="7">CCHC-type domain-containing protein</fullName>
    </recommendedName>
</protein>
<dbReference type="GO" id="GO:0004190">
    <property type="term" value="F:aspartic-type endopeptidase activity"/>
    <property type="evidence" value="ECO:0007669"/>
    <property type="project" value="UniProtKB-KW"/>
</dbReference>
<keyword evidence="1" id="KW-0064">Aspartyl protease</keyword>
<feature type="region of interest" description="Disordered" evidence="3">
    <location>
        <begin position="768"/>
        <end position="808"/>
    </location>
</feature>
<dbReference type="Pfam" id="PF07727">
    <property type="entry name" value="RVT_2"/>
    <property type="match status" value="1"/>
</dbReference>
<dbReference type="PANTHER" id="PTHR11439">
    <property type="entry name" value="GAG-POL-RELATED RETROTRANSPOSON"/>
    <property type="match status" value="1"/>
</dbReference>
<dbReference type="Gene3D" id="4.10.60.10">
    <property type="entry name" value="Zinc finger, CCHC-type"/>
    <property type="match status" value="1"/>
</dbReference>
<feature type="compositionally biased region" description="Basic and acidic residues" evidence="3">
    <location>
        <begin position="768"/>
        <end position="782"/>
    </location>
</feature>
<dbReference type="InterPro" id="IPR036397">
    <property type="entry name" value="RNaseH_sf"/>
</dbReference>
<dbReference type="SUPFAM" id="SSF53098">
    <property type="entry name" value="Ribonuclease H-like"/>
    <property type="match status" value="1"/>
</dbReference>
<dbReference type="Pfam" id="PF00098">
    <property type="entry name" value="zf-CCHC"/>
    <property type="match status" value="1"/>
</dbReference>
<gene>
    <name evidence="6" type="ORF">FSB_LOCUS58109</name>
</gene>
<dbReference type="SUPFAM" id="SSF57756">
    <property type="entry name" value="Retrovirus zinc finger-like domains"/>
    <property type="match status" value="1"/>
</dbReference>
<keyword evidence="2" id="KW-0479">Metal-binding</keyword>
<dbReference type="PROSITE" id="PS50994">
    <property type="entry name" value="INTEGRASE"/>
    <property type="match status" value="1"/>
</dbReference>
<dbReference type="InterPro" id="IPR001584">
    <property type="entry name" value="Integrase_cat-core"/>
</dbReference>
<reference evidence="6" key="1">
    <citation type="submission" date="2018-02" db="EMBL/GenBank/DDBJ databases">
        <authorList>
            <person name="Cohen D.B."/>
            <person name="Kent A.D."/>
        </authorList>
    </citation>
    <scope>NUCLEOTIDE SEQUENCE</scope>
</reference>
<accession>A0A2N9IXY4</accession>
<evidence type="ECO:0000256" key="3">
    <source>
        <dbReference type="SAM" id="MobiDB-lite"/>
    </source>
</evidence>
<feature type="compositionally biased region" description="Polar residues" evidence="3">
    <location>
        <begin position="129"/>
        <end position="142"/>
    </location>
</feature>
<keyword evidence="2" id="KW-0862">Zinc</keyword>
<feature type="region of interest" description="Disordered" evidence="3">
    <location>
        <begin position="128"/>
        <end position="196"/>
    </location>
</feature>
<dbReference type="InterPro" id="IPR013103">
    <property type="entry name" value="RVT_2"/>
</dbReference>
<dbReference type="InterPro" id="IPR057670">
    <property type="entry name" value="SH3_retrovirus"/>
</dbReference>
<keyword evidence="1" id="KW-0645">Protease</keyword>
<feature type="domain" description="Integrase catalytic" evidence="5">
    <location>
        <begin position="482"/>
        <end position="681"/>
    </location>
</feature>
<dbReference type="InterPro" id="IPR054722">
    <property type="entry name" value="PolX-like_BBD"/>
</dbReference>
<dbReference type="Pfam" id="PF25597">
    <property type="entry name" value="SH3_retrovirus"/>
    <property type="match status" value="1"/>
</dbReference>
<keyword evidence="2" id="KW-0863">Zinc-finger</keyword>
<dbReference type="InterPro" id="IPR012337">
    <property type="entry name" value="RNaseH-like_sf"/>
</dbReference>
<evidence type="ECO:0000259" key="5">
    <source>
        <dbReference type="PROSITE" id="PS50994"/>
    </source>
</evidence>